<reference evidence="3" key="1">
    <citation type="submission" date="2017-02" db="UniProtKB">
        <authorList>
            <consortium name="WormBaseParasite"/>
        </authorList>
    </citation>
    <scope>IDENTIFICATION</scope>
</reference>
<accession>A0A0N4Y7E8</accession>
<name>A0A0N4Y7E8_NIPBR</name>
<dbReference type="Proteomes" id="UP000271162">
    <property type="component" value="Unassembled WGS sequence"/>
</dbReference>
<evidence type="ECO:0000313" key="3">
    <source>
        <dbReference type="WBParaSite" id="NBR_0001208001-mRNA-1"/>
    </source>
</evidence>
<dbReference type="EMBL" id="UYSL01020670">
    <property type="protein sequence ID" value="VDL75670.1"/>
    <property type="molecule type" value="Genomic_DNA"/>
</dbReference>
<reference evidence="1 2" key="2">
    <citation type="submission" date="2018-11" db="EMBL/GenBank/DDBJ databases">
        <authorList>
            <consortium name="Pathogen Informatics"/>
        </authorList>
    </citation>
    <scope>NUCLEOTIDE SEQUENCE [LARGE SCALE GENOMIC DNA]</scope>
</reference>
<sequence>MRVVIHVVGYDTVDYPTMLYVEKVVNNSTQIAIAVIVMLSTDFRNFVRNRVFRAAGSPYETGLPSVFTKCPSRPIRAPATGCI</sequence>
<dbReference type="AlphaFoldDB" id="A0A0N4Y7E8"/>
<gene>
    <name evidence="1" type="ORF">NBR_LOCUS12081</name>
</gene>
<dbReference type="WBParaSite" id="NBR_0001208001-mRNA-1">
    <property type="protein sequence ID" value="NBR_0001208001-mRNA-1"/>
    <property type="gene ID" value="NBR_0001208001"/>
</dbReference>
<protein>
    <submittedName>
        <fullName evidence="3">G_PROTEIN_RECEP_F1_2 domain-containing protein</fullName>
    </submittedName>
</protein>
<proteinExistence type="predicted"/>
<evidence type="ECO:0000313" key="2">
    <source>
        <dbReference type="Proteomes" id="UP000271162"/>
    </source>
</evidence>
<keyword evidence="2" id="KW-1185">Reference proteome</keyword>
<evidence type="ECO:0000313" key="1">
    <source>
        <dbReference type="EMBL" id="VDL75670.1"/>
    </source>
</evidence>
<organism evidence="3">
    <name type="scientific">Nippostrongylus brasiliensis</name>
    <name type="common">Rat hookworm</name>
    <dbReference type="NCBI Taxonomy" id="27835"/>
    <lineage>
        <taxon>Eukaryota</taxon>
        <taxon>Metazoa</taxon>
        <taxon>Ecdysozoa</taxon>
        <taxon>Nematoda</taxon>
        <taxon>Chromadorea</taxon>
        <taxon>Rhabditida</taxon>
        <taxon>Rhabditina</taxon>
        <taxon>Rhabditomorpha</taxon>
        <taxon>Strongyloidea</taxon>
        <taxon>Heligmosomidae</taxon>
        <taxon>Nippostrongylus</taxon>
    </lineage>
</organism>